<dbReference type="Pfam" id="PF04727">
    <property type="entry name" value="ELMO_CED12"/>
    <property type="match status" value="1"/>
</dbReference>
<proteinExistence type="predicted"/>
<comment type="caution">
    <text evidence="2">The sequence shown here is derived from an EMBL/GenBank/DDBJ whole genome shotgun (WGS) entry which is preliminary data.</text>
</comment>
<gene>
    <name evidence="2" type="ORF">Tci_862392</name>
</gene>
<dbReference type="PANTHER" id="PTHR12771">
    <property type="entry name" value="ENGULFMENT AND CELL MOTILITY"/>
    <property type="match status" value="1"/>
</dbReference>
<reference evidence="2" key="1">
    <citation type="journal article" date="2019" name="Sci. Rep.">
        <title>Draft genome of Tanacetum cinerariifolium, the natural source of mosquito coil.</title>
        <authorList>
            <person name="Yamashiro T."/>
            <person name="Shiraishi A."/>
            <person name="Satake H."/>
            <person name="Nakayama K."/>
        </authorList>
    </citation>
    <scope>NUCLEOTIDE SEQUENCE</scope>
</reference>
<name>A0A699RYJ5_TANCI</name>
<dbReference type="AlphaFoldDB" id="A0A699RYJ5"/>
<protein>
    <recommendedName>
        <fullName evidence="1">ELMO domain-containing protein</fullName>
    </recommendedName>
</protein>
<feature type="domain" description="ELMO" evidence="1">
    <location>
        <begin position="1"/>
        <end position="78"/>
    </location>
</feature>
<sequence length="78" mass="9047">EALRALWKAAFPEEELRDLISEQWKEMGWQGKDPSTDFRGGGFISLENLLFFARNFPVCPLSLFCVPMHLLVDIYKID</sequence>
<evidence type="ECO:0000259" key="1">
    <source>
        <dbReference type="PROSITE" id="PS51335"/>
    </source>
</evidence>
<dbReference type="EMBL" id="BKCJ011126214">
    <property type="protein sequence ID" value="GFC90422.1"/>
    <property type="molecule type" value="Genomic_DNA"/>
</dbReference>
<evidence type="ECO:0000313" key="2">
    <source>
        <dbReference type="EMBL" id="GFC90422.1"/>
    </source>
</evidence>
<organism evidence="2">
    <name type="scientific">Tanacetum cinerariifolium</name>
    <name type="common">Dalmatian daisy</name>
    <name type="synonym">Chrysanthemum cinerariifolium</name>
    <dbReference type="NCBI Taxonomy" id="118510"/>
    <lineage>
        <taxon>Eukaryota</taxon>
        <taxon>Viridiplantae</taxon>
        <taxon>Streptophyta</taxon>
        <taxon>Embryophyta</taxon>
        <taxon>Tracheophyta</taxon>
        <taxon>Spermatophyta</taxon>
        <taxon>Magnoliopsida</taxon>
        <taxon>eudicotyledons</taxon>
        <taxon>Gunneridae</taxon>
        <taxon>Pentapetalae</taxon>
        <taxon>asterids</taxon>
        <taxon>campanulids</taxon>
        <taxon>Asterales</taxon>
        <taxon>Asteraceae</taxon>
        <taxon>Asteroideae</taxon>
        <taxon>Anthemideae</taxon>
        <taxon>Anthemidinae</taxon>
        <taxon>Tanacetum</taxon>
    </lineage>
</organism>
<feature type="non-terminal residue" evidence="2">
    <location>
        <position position="1"/>
    </location>
</feature>
<dbReference type="InterPro" id="IPR050868">
    <property type="entry name" value="ELMO_domain-containing"/>
</dbReference>
<dbReference type="InterPro" id="IPR006816">
    <property type="entry name" value="ELMO_dom"/>
</dbReference>
<dbReference type="PANTHER" id="PTHR12771:SF20">
    <property type="entry name" value="ELMO_CED-12 FAMILY PROTEIN"/>
    <property type="match status" value="1"/>
</dbReference>
<dbReference type="PROSITE" id="PS51335">
    <property type="entry name" value="ELMO"/>
    <property type="match status" value="1"/>
</dbReference>
<accession>A0A699RYJ5</accession>